<evidence type="ECO:0000256" key="1">
    <source>
        <dbReference type="SAM" id="MobiDB-lite"/>
    </source>
</evidence>
<dbReference type="AlphaFoldDB" id="A0A8X7TB25"/>
<protein>
    <submittedName>
        <fullName evidence="2">Uncharacterized protein</fullName>
    </submittedName>
</protein>
<dbReference type="Proteomes" id="UP000590412">
    <property type="component" value="Unassembled WGS sequence"/>
</dbReference>
<reference evidence="2" key="1">
    <citation type="submission" date="2020-03" db="EMBL/GenBank/DDBJ databases">
        <title>FDA dAtabase for Regulatory Grade micrObial Sequences (FDA-ARGOS): Supporting development and validation of Infectious Disease Dx tests.</title>
        <authorList>
            <person name="Campos J."/>
            <person name="Goldberg B."/>
            <person name="Tallon L."/>
            <person name="Sadzewicz L."/>
            <person name="Vavikolanu K."/>
            <person name="Mehta A."/>
            <person name="Aluvathingal J."/>
            <person name="Nadendla S."/>
            <person name="Nandy P."/>
            <person name="Geyer C."/>
            <person name="Yan Y."/>
            <person name="Sichtig H."/>
        </authorList>
    </citation>
    <scope>NUCLEOTIDE SEQUENCE [LARGE SCALE GENOMIC DNA]</scope>
    <source>
        <strain evidence="2">FDAARGOS_652</strain>
    </source>
</reference>
<feature type="compositionally biased region" description="Basic and acidic residues" evidence="1">
    <location>
        <begin position="61"/>
        <end position="75"/>
    </location>
</feature>
<accession>A0A8X7TB25</accession>
<organism evidence="2 3">
    <name type="scientific">Candida parapsilosis</name>
    <name type="common">Yeast</name>
    <dbReference type="NCBI Taxonomy" id="5480"/>
    <lineage>
        <taxon>Eukaryota</taxon>
        <taxon>Fungi</taxon>
        <taxon>Dikarya</taxon>
        <taxon>Ascomycota</taxon>
        <taxon>Saccharomycotina</taxon>
        <taxon>Pichiomycetes</taxon>
        <taxon>Debaryomycetaceae</taxon>
        <taxon>Candida/Lodderomyces clade</taxon>
        <taxon>Candida</taxon>
    </lineage>
</organism>
<sequence length="150" mass="17886">MTSYAQFEDNIKCNLLVRQLYSLEFEMESIDQVLLDKEEGQEYESEYYKEEEEEEDDDDADKSWAELIDGKIEKKEEEEEEEEEEEDVAVYQVDFNSYLHPNSTLTLLQFHGNDNDYFTSLITEPRFRISQSVSEKIRNRNLSLLRVNTI</sequence>
<name>A0A8X7TB25_CANPA</name>
<evidence type="ECO:0000313" key="2">
    <source>
        <dbReference type="EMBL" id="KAF6052796.1"/>
    </source>
</evidence>
<evidence type="ECO:0000313" key="3">
    <source>
        <dbReference type="Proteomes" id="UP000590412"/>
    </source>
</evidence>
<feature type="compositionally biased region" description="Acidic residues" evidence="1">
    <location>
        <begin position="41"/>
        <end position="60"/>
    </location>
</feature>
<gene>
    <name evidence="2" type="ORF">FOB60_003052</name>
</gene>
<proteinExistence type="predicted"/>
<feature type="region of interest" description="Disordered" evidence="1">
    <location>
        <begin position="36"/>
        <end position="87"/>
    </location>
</feature>
<comment type="caution">
    <text evidence="2">The sequence shown here is derived from an EMBL/GenBank/DDBJ whole genome shotgun (WGS) entry which is preliminary data.</text>
</comment>
<feature type="compositionally biased region" description="Acidic residues" evidence="1">
    <location>
        <begin position="76"/>
        <end position="87"/>
    </location>
</feature>
<dbReference type="EMBL" id="JABWAB010000004">
    <property type="protein sequence ID" value="KAF6052796.1"/>
    <property type="molecule type" value="Genomic_DNA"/>
</dbReference>